<dbReference type="Proteomes" id="UP000244309">
    <property type="component" value="Unassembled WGS sequence"/>
</dbReference>
<dbReference type="InterPro" id="IPR007356">
    <property type="entry name" value="tRNA_m1G_MeTrfase_euk"/>
</dbReference>
<evidence type="ECO:0000256" key="2">
    <source>
        <dbReference type="ARBA" id="ARBA00020451"/>
    </source>
</evidence>
<dbReference type="Gene3D" id="3.40.1280.30">
    <property type="match status" value="1"/>
</dbReference>
<keyword evidence="3" id="KW-0489">Methyltransferase</keyword>
<evidence type="ECO:0000313" key="12">
    <source>
        <dbReference type="Proteomes" id="UP000244309"/>
    </source>
</evidence>
<protein>
    <recommendedName>
        <fullName evidence="2">tRNA (guanine(9)-N1)-methyltransferase</fullName>
        <ecNumber evidence="1">2.1.1.221</ecNumber>
    </recommendedName>
    <alternativeName>
        <fullName evidence="7">tRNA methyltransferase 10</fullName>
    </alternativeName>
    <alternativeName>
        <fullName evidence="6">tRNA(m1G9)-methyltransferase</fullName>
    </alternativeName>
</protein>
<dbReference type="STRING" id="45357.A0A2V1AW62"/>
<sequence length="212" mass="24315">MDCEFDNLMSDKEIVSLSNQITRCYSAMRHSTHEVKLRVSSFNKRLRERFENTLPDYTKWKNICFEGNETLDELLPSDSPQRSRVIYLTADTDNELEELKDGDTYIIGGIVDKNRHKNLCLEKANKLGISVARLPIGKFIKMNGRQVLATSHVYEIMCMWFEQSQDWEKAFNVVLPPRKINSGACESVSKEDGNHAEQCTESKQEASPEGET</sequence>
<keyword evidence="5" id="KW-0949">S-adenosyl-L-methionine</keyword>
<dbReference type="InterPro" id="IPR038459">
    <property type="entry name" value="MT_TRM10-typ_sf"/>
</dbReference>
<dbReference type="EMBL" id="PKFO01000006">
    <property type="protein sequence ID" value="PVH22098.1"/>
    <property type="molecule type" value="Genomic_DNA"/>
</dbReference>
<evidence type="ECO:0000256" key="7">
    <source>
        <dbReference type="ARBA" id="ARBA00032166"/>
    </source>
</evidence>
<keyword evidence="12" id="KW-1185">Reference proteome</keyword>
<feature type="domain" description="SAM-dependent MTase TRM10-type" evidence="10">
    <location>
        <begin position="1"/>
        <end position="182"/>
    </location>
</feature>
<feature type="region of interest" description="Disordered" evidence="9">
    <location>
        <begin position="184"/>
        <end position="212"/>
    </location>
</feature>
<reference evidence="11 12" key="1">
    <citation type="submission" date="2017-12" db="EMBL/GenBank/DDBJ databases">
        <title>Genome Sequence of a Multidrug-Resistant Candida haemulonii Isolate from a Patient with Chronic Leg Ulcers in Israel.</title>
        <authorList>
            <person name="Chow N.A."/>
            <person name="Gade L."/>
            <person name="Batra D."/>
            <person name="Rowe L.A."/>
            <person name="Ben-Ami R."/>
            <person name="Loparev V.N."/>
            <person name="Litvintseva A.P."/>
        </authorList>
    </citation>
    <scope>NUCLEOTIDE SEQUENCE [LARGE SCALE GENOMIC DNA]</scope>
    <source>
        <strain evidence="11 12">B11899</strain>
    </source>
</reference>
<dbReference type="AlphaFoldDB" id="A0A2V1AW62"/>
<dbReference type="PANTHER" id="PTHR13563">
    <property type="entry name" value="TRNA (GUANINE-9-) METHYLTRANSFERASE"/>
    <property type="match status" value="1"/>
</dbReference>
<evidence type="ECO:0000256" key="8">
    <source>
        <dbReference type="ARBA" id="ARBA00048434"/>
    </source>
</evidence>
<dbReference type="GO" id="GO:0000049">
    <property type="term" value="F:tRNA binding"/>
    <property type="evidence" value="ECO:0007669"/>
    <property type="project" value="TreeGrafter"/>
</dbReference>
<proteinExistence type="predicted"/>
<comment type="caution">
    <text evidence="11">The sequence shown here is derived from an EMBL/GenBank/DDBJ whole genome shotgun (WGS) entry which is preliminary data.</text>
</comment>
<dbReference type="EC" id="2.1.1.221" evidence="1"/>
<evidence type="ECO:0000256" key="4">
    <source>
        <dbReference type="ARBA" id="ARBA00022679"/>
    </source>
</evidence>
<comment type="catalytic activity">
    <reaction evidence="8">
        <text>guanosine(9) in tRNA + S-adenosyl-L-methionine = N(1)-methylguanosine(9) in tRNA + S-adenosyl-L-homocysteine + H(+)</text>
        <dbReference type="Rhea" id="RHEA:43156"/>
        <dbReference type="Rhea" id="RHEA-COMP:10367"/>
        <dbReference type="Rhea" id="RHEA-COMP:10368"/>
        <dbReference type="ChEBI" id="CHEBI:15378"/>
        <dbReference type="ChEBI" id="CHEBI:57856"/>
        <dbReference type="ChEBI" id="CHEBI:59789"/>
        <dbReference type="ChEBI" id="CHEBI:73542"/>
        <dbReference type="ChEBI" id="CHEBI:74269"/>
        <dbReference type="EC" id="2.1.1.221"/>
    </reaction>
</comment>
<evidence type="ECO:0000256" key="1">
    <source>
        <dbReference type="ARBA" id="ARBA00012797"/>
    </source>
</evidence>
<evidence type="ECO:0000256" key="9">
    <source>
        <dbReference type="SAM" id="MobiDB-lite"/>
    </source>
</evidence>
<organism evidence="11 12">
    <name type="scientific">Candidozyma haemuli</name>
    <dbReference type="NCBI Taxonomy" id="45357"/>
    <lineage>
        <taxon>Eukaryota</taxon>
        <taxon>Fungi</taxon>
        <taxon>Dikarya</taxon>
        <taxon>Ascomycota</taxon>
        <taxon>Saccharomycotina</taxon>
        <taxon>Pichiomycetes</taxon>
        <taxon>Metschnikowiaceae</taxon>
        <taxon>Candidozyma</taxon>
    </lineage>
</organism>
<dbReference type="SMR" id="A0A2V1AW62"/>
<keyword evidence="4" id="KW-0808">Transferase</keyword>
<feature type="compositionally biased region" description="Basic and acidic residues" evidence="9">
    <location>
        <begin position="188"/>
        <end position="206"/>
    </location>
</feature>
<evidence type="ECO:0000256" key="6">
    <source>
        <dbReference type="ARBA" id="ARBA00031792"/>
    </source>
</evidence>
<dbReference type="OrthoDB" id="278300at2759"/>
<evidence type="ECO:0000256" key="5">
    <source>
        <dbReference type="ARBA" id="ARBA00022691"/>
    </source>
</evidence>
<accession>A0A2V1AW62</accession>
<evidence type="ECO:0000313" key="11">
    <source>
        <dbReference type="EMBL" id="PVH22098.1"/>
    </source>
</evidence>
<evidence type="ECO:0000259" key="10">
    <source>
        <dbReference type="PROSITE" id="PS51675"/>
    </source>
</evidence>
<dbReference type="PANTHER" id="PTHR13563:SF13">
    <property type="entry name" value="TRNA METHYLTRANSFERASE 10 HOMOLOG A"/>
    <property type="match status" value="1"/>
</dbReference>
<dbReference type="RefSeq" id="XP_025343038.1">
    <property type="nucleotide sequence ID" value="XM_025488376.1"/>
</dbReference>
<dbReference type="GO" id="GO:0005634">
    <property type="term" value="C:nucleus"/>
    <property type="evidence" value="ECO:0007669"/>
    <property type="project" value="TreeGrafter"/>
</dbReference>
<evidence type="ECO:0000256" key="3">
    <source>
        <dbReference type="ARBA" id="ARBA00022603"/>
    </source>
</evidence>
<name>A0A2V1AW62_9ASCO</name>
<dbReference type="GO" id="GO:0052905">
    <property type="term" value="F:tRNA (guanosine(9)-N1)-methyltransferase activity"/>
    <property type="evidence" value="ECO:0007669"/>
    <property type="project" value="UniProtKB-EC"/>
</dbReference>
<gene>
    <name evidence="11" type="ORF">CXQ85_004767</name>
</gene>
<dbReference type="InterPro" id="IPR028564">
    <property type="entry name" value="MT_TRM10-typ"/>
</dbReference>
<dbReference type="CDD" id="cd18089">
    <property type="entry name" value="SPOUT_Trm10-like"/>
    <property type="match status" value="1"/>
</dbReference>
<dbReference type="VEuPathDB" id="FungiDB:CXQ85_004767"/>
<dbReference type="PROSITE" id="PS51675">
    <property type="entry name" value="SAM_MT_TRM10"/>
    <property type="match status" value="1"/>
</dbReference>
<dbReference type="GO" id="GO:0002939">
    <property type="term" value="P:tRNA N1-guanine methylation"/>
    <property type="evidence" value="ECO:0007669"/>
    <property type="project" value="TreeGrafter"/>
</dbReference>
<dbReference type="GeneID" id="37010097"/>